<dbReference type="PROSITE" id="PS50977">
    <property type="entry name" value="HTH_TETR_2"/>
    <property type="match status" value="1"/>
</dbReference>
<evidence type="ECO:0000256" key="3">
    <source>
        <dbReference type="SAM" id="MobiDB-lite"/>
    </source>
</evidence>
<evidence type="ECO:0000256" key="2">
    <source>
        <dbReference type="PROSITE-ProRule" id="PRU00335"/>
    </source>
</evidence>
<dbReference type="PANTHER" id="PTHR30055:SF184">
    <property type="entry name" value="HTH-TYPE TRANSCRIPTIONAL REGULATOR ETHR"/>
    <property type="match status" value="1"/>
</dbReference>
<name>A0ABW2KGK3_9ACTN</name>
<dbReference type="Pfam" id="PF00440">
    <property type="entry name" value="TetR_N"/>
    <property type="match status" value="1"/>
</dbReference>
<keyword evidence="1 2" id="KW-0238">DNA-binding</keyword>
<dbReference type="PANTHER" id="PTHR30055">
    <property type="entry name" value="HTH-TYPE TRANSCRIPTIONAL REGULATOR RUTR"/>
    <property type="match status" value="1"/>
</dbReference>
<reference evidence="6" key="1">
    <citation type="journal article" date="2019" name="Int. J. Syst. Evol. Microbiol.">
        <title>The Global Catalogue of Microorganisms (GCM) 10K type strain sequencing project: providing services to taxonomists for standard genome sequencing and annotation.</title>
        <authorList>
            <consortium name="The Broad Institute Genomics Platform"/>
            <consortium name="The Broad Institute Genome Sequencing Center for Infectious Disease"/>
            <person name="Wu L."/>
            <person name="Ma J."/>
        </authorList>
    </citation>
    <scope>NUCLEOTIDE SEQUENCE [LARGE SCALE GENOMIC DNA]</scope>
    <source>
        <strain evidence="6">CGMCC 4.7382</strain>
    </source>
</reference>
<proteinExistence type="predicted"/>
<evidence type="ECO:0000256" key="1">
    <source>
        <dbReference type="ARBA" id="ARBA00023125"/>
    </source>
</evidence>
<dbReference type="PRINTS" id="PR00455">
    <property type="entry name" value="HTHTETR"/>
</dbReference>
<feature type="region of interest" description="Disordered" evidence="3">
    <location>
        <begin position="1"/>
        <end position="23"/>
    </location>
</feature>
<dbReference type="InterPro" id="IPR009057">
    <property type="entry name" value="Homeodomain-like_sf"/>
</dbReference>
<dbReference type="Gene3D" id="1.10.10.60">
    <property type="entry name" value="Homeodomain-like"/>
    <property type="match status" value="1"/>
</dbReference>
<evidence type="ECO:0000313" key="6">
    <source>
        <dbReference type="Proteomes" id="UP001596540"/>
    </source>
</evidence>
<dbReference type="SUPFAM" id="SSF46689">
    <property type="entry name" value="Homeodomain-like"/>
    <property type="match status" value="1"/>
</dbReference>
<dbReference type="Proteomes" id="UP001596540">
    <property type="component" value="Unassembled WGS sequence"/>
</dbReference>
<feature type="DNA-binding region" description="H-T-H motif" evidence="2">
    <location>
        <begin position="46"/>
        <end position="65"/>
    </location>
</feature>
<evidence type="ECO:0000259" key="4">
    <source>
        <dbReference type="PROSITE" id="PS50977"/>
    </source>
</evidence>
<dbReference type="InterPro" id="IPR001647">
    <property type="entry name" value="HTH_TetR"/>
</dbReference>
<dbReference type="RefSeq" id="WP_379871109.1">
    <property type="nucleotide sequence ID" value="NZ_JBHTBH010000005.1"/>
</dbReference>
<dbReference type="InterPro" id="IPR050109">
    <property type="entry name" value="HTH-type_TetR-like_transc_reg"/>
</dbReference>
<dbReference type="Gene3D" id="1.10.357.10">
    <property type="entry name" value="Tetracycline Repressor, domain 2"/>
    <property type="match status" value="1"/>
</dbReference>
<organism evidence="5 6">
    <name type="scientific">Marinactinospora rubrisoli</name>
    <dbReference type="NCBI Taxonomy" id="2715399"/>
    <lineage>
        <taxon>Bacteria</taxon>
        <taxon>Bacillati</taxon>
        <taxon>Actinomycetota</taxon>
        <taxon>Actinomycetes</taxon>
        <taxon>Streptosporangiales</taxon>
        <taxon>Nocardiopsidaceae</taxon>
        <taxon>Marinactinospora</taxon>
    </lineage>
</organism>
<dbReference type="InterPro" id="IPR036271">
    <property type="entry name" value="Tet_transcr_reg_TetR-rel_C_sf"/>
</dbReference>
<feature type="domain" description="HTH tetR-type" evidence="4">
    <location>
        <begin position="23"/>
        <end position="83"/>
    </location>
</feature>
<gene>
    <name evidence="5" type="ORF">ACFQRF_11920</name>
</gene>
<dbReference type="Pfam" id="PF21313">
    <property type="entry name" value="EthR_C"/>
    <property type="match status" value="1"/>
</dbReference>
<dbReference type="EMBL" id="JBHTBH010000005">
    <property type="protein sequence ID" value="MFC7328450.1"/>
    <property type="molecule type" value="Genomic_DNA"/>
</dbReference>
<dbReference type="SUPFAM" id="SSF48498">
    <property type="entry name" value="Tetracyclin repressor-like, C-terminal domain"/>
    <property type="match status" value="1"/>
</dbReference>
<keyword evidence="6" id="KW-1185">Reference proteome</keyword>
<dbReference type="InterPro" id="IPR049397">
    <property type="entry name" value="EthR_C"/>
</dbReference>
<evidence type="ECO:0000313" key="5">
    <source>
        <dbReference type="EMBL" id="MFC7328450.1"/>
    </source>
</evidence>
<comment type="caution">
    <text evidence="5">The sequence shown here is derived from an EMBL/GenBank/DDBJ whole genome shotgun (WGS) entry which is preliminary data.</text>
</comment>
<accession>A0ABW2KGK3</accession>
<protein>
    <submittedName>
        <fullName evidence="5">TetR/AcrR family transcriptional regulator</fullName>
    </submittedName>
</protein>
<sequence>MSTAKSSPPSPSGRRRPAMSRGDRQEIALLDSAERLLAEKPLSEVTIADIAAGAGLSRAAVYFYFDGKDAVVEAAIARSVLSIVDTLADRAALPGETAVESVEHILRFSFDLWRRNAPLVSAANQLLTHRPSMRMAWEDYFERCARLYATAIERDRARGVLPDTGAEPYSVAMALSWMAERSVYMLFTRAHTPQEEDELLDTLMHVIRRTIGAEEPRDAGVVEGSGS</sequence>